<accession>A0ABX0UWC6</accession>
<evidence type="ECO:0000256" key="2">
    <source>
        <dbReference type="ARBA" id="ARBA00023163"/>
    </source>
</evidence>
<dbReference type="Pfam" id="PF12833">
    <property type="entry name" value="HTH_18"/>
    <property type="match status" value="1"/>
</dbReference>
<dbReference type="PROSITE" id="PS01124">
    <property type="entry name" value="HTH_ARAC_FAMILY_2"/>
    <property type="match status" value="1"/>
</dbReference>
<reference evidence="4 5" key="1">
    <citation type="submission" date="2020-03" db="EMBL/GenBank/DDBJ databases">
        <title>Genomic Encyclopedia of Type Strains, Phase IV (KMG-IV): sequencing the most valuable type-strain genomes for metagenomic binning, comparative biology and taxonomic classification.</title>
        <authorList>
            <person name="Goeker M."/>
        </authorList>
    </citation>
    <scope>NUCLEOTIDE SEQUENCE [LARGE SCALE GENOMIC DNA]</scope>
    <source>
        <strain evidence="4 5">DSM 102865</strain>
    </source>
</reference>
<dbReference type="EMBL" id="JAASQJ010000008">
    <property type="protein sequence ID" value="NIJ56120.1"/>
    <property type="molecule type" value="Genomic_DNA"/>
</dbReference>
<organism evidence="4 5">
    <name type="scientific">Dyadobacter arcticus</name>
    <dbReference type="NCBI Taxonomy" id="1078754"/>
    <lineage>
        <taxon>Bacteria</taxon>
        <taxon>Pseudomonadati</taxon>
        <taxon>Bacteroidota</taxon>
        <taxon>Cytophagia</taxon>
        <taxon>Cytophagales</taxon>
        <taxon>Spirosomataceae</taxon>
        <taxon>Dyadobacter</taxon>
    </lineage>
</organism>
<dbReference type="Pfam" id="PF01965">
    <property type="entry name" value="DJ-1_PfpI"/>
    <property type="match status" value="1"/>
</dbReference>
<dbReference type="PANTHER" id="PTHR43130">
    <property type="entry name" value="ARAC-FAMILY TRANSCRIPTIONAL REGULATOR"/>
    <property type="match status" value="1"/>
</dbReference>
<dbReference type="InterPro" id="IPR029062">
    <property type="entry name" value="Class_I_gatase-like"/>
</dbReference>
<dbReference type="InterPro" id="IPR052158">
    <property type="entry name" value="INH-QAR"/>
</dbReference>
<dbReference type="Gene3D" id="3.40.50.880">
    <property type="match status" value="1"/>
</dbReference>
<evidence type="ECO:0000313" key="4">
    <source>
        <dbReference type="EMBL" id="NIJ56120.1"/>
    </source>
</evidence>
<dbReference type="InterPro" id="IPR018060">
    <property type="entry name" value="HTH_AraC"/>
</dbReference>
<dbReference type="SMART" id="SM00342">
    <property type="entry name" value="HTH_ARAC"/>
    <property type="match status" value="1"/>
</dbReference>
<dbReference type="SUPFAM" id="SSF46689">
    <property type="entry name" value="Homeodomain-like"/>
    <property type="match status" value="2"/>
</dbReference>
<sequence length="322" mass="36995">MKEISLIIPHKALISSVEDARQMFSRVNEHLRQQGKQAMFNVKLVGLTREVSLGGGQYVIKTDAMIGDIARPDLILIPSIDEEIIPLLTFNLRFNPWIISNYLKGSEIASLCTGSFLLASTGLLKENYCATHWHYANEFRAYFPNVKLVEYKILTEQNGIYTSGGSTSYWNLLLHLVEKYTDKATAVWASKYFALDISRNSQSQYAIFNGQKEHKDKEVLTVQEFIELNYGEKMTVEVLSSLVNIGRRTFERRFRKATNNAIIEYIQRVKIEVAKKLLEAGRKTVNEVMFEVGYTDTNAFRELFLKIAGLTPFEYRNKYNKL</sequence>
<evidence type="ECO:0000259" key="3">
    <source>
        <dbReference type="PROSITE" id="PS01124"/>
    </source>
</evidence>
<keyword evidence="1" id="KW-0805">Transcription regulation</keyword>
<evidence type="ECO:0000256" key="1">
    <source>
        <dbReference type="ARBA" id="ARBA00023015"/>
    </source>
</evidence>
<proteinExistence type="predicted"/>
<dbReference type="Proteomes" id="UP001179181">
    <property type="component" value="Unassembled WGS sequence"/>
</dbReference>
<dbReference type="RefSeq" id="WP_167277106.1">
    <property type="nucleotide sequence ID" value="NZ_JAASQJ010000008.1"/>
</dbReference>
<dbReference type="SUPFAM" id="SSF52317">
    <property type="entry name" value="Class I glutamine amidotransferase-like"/>
    <property type="match status" value="1"/>
</dbReference>
<dbReference type="Gene3D" id="1.10.10.60">
    <property type="entry name" value="Homeodomain-like"/>
    <property type="match status" value="2"/>
</dbReference>
<evidence type="ECO:0000313" key="5">
    <source>
        <dbReference type="Proteomes" id="UP001179181"/>
    </source>
</evidence>
<keyword evidence="5" id="KW-1185">Reference proteome</keyword>
<gene>
    <name evidence="4" type="ORF">FHS68_005318</name>
</gene>
<dbReference type="InterPro" id="IPR009057">
    <property type="entry name" value="Homeodomain-like_sf"/>
</dbReference>
<dbReference type="PANTHER" id="PTHR43130:SF11">
    <property type="entry name" value="TRANSCRIPTIONAL REGULATORY PROTEIN"/>
    <property type="match status" value="1"/>
</dbReference>
<comment type="caution">
    <text evidence="4">The sequence shown here is derived from an EMBL/GenBank/DDBJ whole genome shotgun (WGS) entry which is preliminary data.</text>
</comment>
<feature type="domain" description="HTH araC/xylS-type" evidence="3">
    <location>
        <begin position="220"/>
        <end position="318"/>
    </location>
</feature>
<name>A0ABX0UWC6_9BACT</name>
<dbReference type="InterPro" id="IPR002818">
    <property type="entry name" value="DJ-1/PfpI"/>
</dbReference>
<keyword evidence="2" id="KW-0804">Transcription</keyword>
<protein>
    <submittedName>
        <fullName evidence="4">Transcriptional regulator GlxA family with amidase domain</fullName>
    </submittedName>
</protein>